<dbReference type="EMBL" id="BK015208">
    <property type="protein sequence ID" value="DAD96067.1"/>
    <property type="molecule type" value="Genomic_DNA"/>
</dbReference>
<proteinExistence type="predicted"/>
<name>A0A8S5NPU7_9CAUD</name>
<accession>A0A8S5NPU7</accession>
<feature type="region of interest" description="Disordered" evidence="1">
    <location>
        <begin position="96"/>
        <end position="122"/>
    </location>
</feature>
<feature type="region of interest" description="Disordered" evidence="1">
    <location>
        <begin position="24"/>
        <end position="45"/>
    </location>
</feature>
<sequence length="122" mass="13674">MANFTLTLTRKQFKQLHRVLTASAEAHSAGIHPQMPKRKGGTEGKVKAEIRHFRANMDIFAILKAAYKQAQAEQEELPEPLRTILAGLKEKGIDAKVERVTIQPQTKESERPSERKQNAGSD</sequence>
<evidence type="ECO:0000313" key="2">
    <source>
        <dbReference type="EMBL" id="DAD96067.1"/>
    </source>
</evidence>
<feature type="compositionally biased region" description="Basic and acidic residues" evidence="1">
    <location>
        <begin position="107"/>
        <end position="122"/>
    </location>
</feature>
<organism evidence="2">
    <name type="scientific">Myoviridae sp. ctpjm1</name>
    <dbReference type="NCBI Taxonomy" id="2826699"/>
    <lineage>
        <taxon>Viruses</taxon>
        <taxon>Duplodnaviria</taxon>
        <taxon>Heunggongvirae</taxon>
        <taxon>Uroviricota</taxon>
        <taxon>Caudoviricetes</taxon>
    </lineage>
</organism>
<reference evidence="2" key="1">
    <citation type="journal article" date="2021" name="Proc. Natl. Acad. Sci. U.S.A.">
        <title>A Catalog of Tens of Thousands of Viruses from Human Metagenomes Reveals Hidden Associations with Chronic Diseases.</title>
        <authorList>
            <person name="Tisza M.J."/>
            <person name="Buck C.B."/>
        </authorList>
    </citation>
    <scope>NUCLEOTIDE SEQUENCE</scope>
    <source>
        <strain evidence="2">Ctpjm1</strain>
    </source>
</reference>
<evidence type="ECO:0000256" key="1">
    <source>
        <dbReference type="SAM" id="MobiDB-lite"/>
    </source>
</evidence>
<protein>
    <submittedName>
        <fullName evidence="2">Uncharacterized protein</fullName>
    </submittedName>
</protein>